<dbReference type="PANTHER" id="PTHR10615:SF219">
    <property type="entry name" value="HISTONE ACETYLTRANSFERASE KAT5"/>
    <property type="match status" value="1"/>
</dbReference>
<dbReference type="SUPFAM" id="SSF54160">
    <property type="entry name" value="Chromo domain-like"/>
    <property type="match status" value="1"/>
</dbReference>
<dbReference type="SUPFAM" id="SSF55729">
    <property type="entry name" value="Acyl-CoA N-acyltransferases (Nat)"/>
    <property type="match status" value="1"/>
</dbReference>
<evidence type="ECO:0000256" key="16">
    <source>
        <dbReference type="SAM" id="MobiDB-lite"/>
    </source>
</evidence>
<dbReference type="SMART" id="SM00298">
    <property type="entry name" value="CHROMO"/>
    <property type="match status" value="1"/>
</dbReference>
<evidence type="ECO:0000256" key="10">
    <source>
        <dbReference type="ARBA" id="ARBA00023015"/>
    </source>
</evidence>
<organism evidence="18 19">
    <name type="scientific">Amphibalanus amphitrite</name>
    <name type="common">Striped barnacle</name>
    <name type="synonym">Balanus amphitrite</name>
    <dbReference type="NCBI Taxonomy" id="1232801"/>
    <lineage>
        <taxon>Eukaryota</taxon>
        <taxon>Metazoa</taxon>
        <taxon>Ecdysozoa</taxon>
        <taxon>Arthropoda</taxon>
        <taxon>Crustacea</taxon>
        <taxon>Multicrustacea</taxon>
        <taxon>Cirripedia</taxon>
        <taxon>Thoracica</taxon>
        <taxon>Thoracicalcarea</taxon>
        <taxon>Balanomorpha</taxon>
        <taxon>Balanoidea</taxon>
        <taxon>Balanidae</taxon>
        <taxon>Amphibalaninae</taxon>
        <taxon>Amphibalanus</taxon>
    </lineage>
</organism>
<name>A0A6A4WXF4_AMPAM</name>
<evidence type="ECO:0000313" key="18">
    <source>
        <dbReference type="EMBL" id="KAF0308350.1"/>
    </source>
</evidence>
<dbReference type="EMBL" id="VIIS01000494">
    <property type="protein sequence ID" value="KAF0308350.1"/>
    <property type="molecule type" value="Genomic_DNA"/>
</dbReference>
<dbReference type="InterPro" id="IPR016197">
    <property type="entry name" value="Chromo-like_dom_sf"/>
</dbReference>
<dbReference type="InterPro" id="IPR000953">
    <property type="entry name" value="Chromo/chromo_shadow_dom"/>
</dbReference>
<feature type="compositionally biased region" description="Low complexity" evidence="16">
    <location>
        <begin position="184"/>
        <end position="196"/>
    </location>
</feature>
<evidence type="ECO:0000256" key="6">
    <source>
        <dbReference type="ARBA" id="ARBA00022763"/>
    </source>
</evidence>
<evidence type="ECO:0000256" key="1">
    <source>
        <dbReference type="ARBA" id="ARBA00004123"/>
    </source>
</evidence>
<protein>
    <recommendedName>
        <fullName evidence="3">histone acetyltransferase</fullName>
        <ecNumber evidence="3">2.3.1.48</ecNumber>
    </recommendedName>
</protein>
<comment type="subcellular location">
    <subcellularLocation>
        <location evidence="1">Nucleus</location>
    </subcellularLocation>
</comment>
<feature type="active site" description="Proton donor/acceptor" evidence="15">
    <location>
        <position position="386"/>
    </location>
</feature>
<dbReference type="GO" id="GO:0000724">
    <property type="term" value="P:double-strand break repair via homologous recombination"/>
    <property type="evidence" value="ECO:0007669"/>
    <property type="project" value="TreeGrafter"/>
</dbReference>
<dbReference type="PROSITE" id="PS51726">
    <property type="entry name" value="MYST_HAT"/>
    <property type="match status" value="1"/>
</dbReference>
<keyword evidence="11" id="KW-0804">Transcription</keyword>
<keyword evidence="7" id="KW-0863">Zinc-finger</keyword>
<dbReference type="PANTHER" id="PTHR10615">
    <property type="entry name" value="HISTONE ACETYLTRANSFERASE"/>
    <property type="match status" value="1"/>
</dbReference>
<evidence type="ECO:0000256" key="3">
    <source>
        <dbReference type="ARBA" id="ARBA00013184"/>
    </source>
</evidence>
<evidence type="ECO:0000256" key="12">
    <source>
        <dbReference type="ARBA" id="ARBA00023204"/>
    </source>
</evidence>
<dbReference type="InterPro" id="IPR025995">
    <property type="entry name" value="Tudor-knot"/>
</dbReference>
<dbReference type="GO" id="GO:0140861">
    <property type="term" value="P:DNA repair-dependent chromatin remodeling"/>
    <property type="evidence" value="ECO:0007669"/>
    <property type="project" value="UniProtKB-ARBA"/>
</dbReference>
<dbReference type="GO" id="GO:0003682">
    <property type="term" value="F:chromatin binding"/>
    <property type="evidence" value="ECO:0007669"/>
    <property type="project" value="UniProtKB-ARBA"/>
</dbReference>
<sequence>MKMSSVPDGEDLIKDSVASVVEGCQLPVHMLKTDEWPLAEIVSIKEEDDGRLIFYVHYIDYNKRLDEWVGEERLDLRRIQFPRKDKDAPTTTTQCTTTGLNTPKKPLTSVSRYDHQKEPQSTKPSRSGSPINSPDPLAAPNVLSAALLRKKTTQKRKMSSTEELTQPVVKSERRESTAAASDAGVPEPGEPGSVVPRTGSMAVHQDDVVTRVKNVQMIELGKHRIKPWYFAPYPQEMTKMGCIYLCEFCLAYRKSSKCLERHIKKCKLKHPPGDEIYRKNTISFFEVDGRKNKVYAQNLCLLAKLFLDHKTLYYDTDPFLFYVMTECDSRGNHIVGYFSKEKESTEDYNVACILALPPYQRKGYGRLLIEFSYALSKFEGKTGSPEKPLSDLGLLSYRSYWSQAILDLLINTKPLEGQETPQITISEISELTSIKKDDVISTLQWLNLIHYYKGQYIITLNKELIKTHLRSMSKRSRTIDAKGLHWTPRDWSKRGKW</sequence>
<keyword evidence="9" id="KW-0007">Acetylation</keyword>
<keyword evidence="19" id="KW-1185">Reference proteome</keyword>
<comment type="caution">
    <text evidence="18">The sequence shown here is derived from an EMBL/GenBank/DDBJ whole genome shotgun (WGS) entry which is preliminary data.</text>
</comment>
<dbReference type="GO" id="GO:0008270">
    <property type="term" value="F:zinc ion binding"/>
    <property type="evidence" value="ECO:0007669"/>
    <property type="project" value="UniProtKB-KW"/>
</dbReference>
<accession>A0A6A4WXF4</accession>
<evidence type="ECO:0000256" key="9">
    <source>
        <dbReference type="ARBA" id="ARBA00022990"/>
    </source>
</evidence>
<evidence type="ECO:0000256" key="4">
    <source>
        <dbReference type="ARBA" id="ARBA00022679"/>
    </source>
</evidence>
<dbReference type="GO" id="GO:0006355">
    <property type="term" value="P:regulation of DNA-templated transcription"/>
    <property type="evidence" value="ECO:0007669"/>
    <property type="project" value="InterPro"/>
</dbReference>
<dbReference type="OrthoDB" id="787137at2759"/>
<dbReference type="InterPro" id="IPR050603">
    <property type="entry name" value="MYST_HAT"/>
</dbReference>
<evidence type="ECO:0000256" key="11">
    <source>
        <dbReference type="ARBA" id="ARBA00023163"/>
    </source>
</evidence>
<dbReference type="Gene3D" id="3.30.60.60">
    <property type="entry name" value="N-acetyl transferase-like"/>
    <property type="match status" value="1"/>
</dbReference>
<dbReference type="GO" id="GO:0005634">
    <property type="term" value="C:nucleus"/>
    <property type="evidence" value="ECO:0007669"/>
    <property type="project" value="UniProtKB-SubCell"/>
</dbReference>
<dbReference type="InterPro" id="IPR036388">
    <property type="entry name" value="WH-like_DNA-bd_sf"/>
</dbReference>
<evidence type="ECO:0000256" key="2">
    <source>
        <dbReference type="ARBA" id="ARBA00010107"/>
    </source>
</evidence>
<evidence type="ECO:0000313" key="19">
    <source>
        <dbReference type="Proteomes" id="UP000440578"/>
    </source>
</evidence>
<dbReference type="CDD" id="cd04301">
    <property type="entry name" value="NAT_SF"/>
    <property type="match status" value="1"/>
</dbReference>
<evidence type="ECO:0000256" key="8">
    <source>
        <dbReference type="ARBA" id="ARBA00022833"/>
    </source>
</evidence>
<keyword evidence="6" id="KW-0227">DNA damage</keyword>
<dbReference type="InterPro" id="IPR016181">
    <property type="entry name" value="Acyl_CoA_acyltransferase"/>
</dbReference>
<dbReference type="Gene3D" id="1.10.10.10">
    <property type="entry name" value="Winged helix-like DNA-binding domain superfamily/Winged helix DNA-binding domain"/>
    <property type="match status" value="1"/>
</dbReference>
<evidence type="ECO:0000256" key="14">
    <source>
        <dbReference type="ARBA" id="ARBA00023315"/>
    </source>
</evidence>
<dbReference type="GO" id="GO:0005705">
    <property type="term" value="C:polytene chromosome interband"/>
    <property type="evidence" value="ECO:0007669"/>
    <property type="project" value="UniProtKB-ARBA"/>
</dbReference>
<feature type="domain" description="MYST-type HAT" evidence="17">
    <location>
        <begin position="210"/>
        <end position="488"/>
    </location>
</feature>
<dbReference type="AlphaFoldDB" id="A0A6A4WXF4"/>
<feature type="compositionally biased region" description="Low complexity" evidence="16">
    <location>
        <begin position="90"/>
        <end position="102"/>
    </location>
</feature>
<feature type="region of interest" description="Disordered" evidence="16">
    <location>
        <begin position="151"/>
        <end position="202"/>
    </location>
</feature>
<dbReference type="Gene3D" id="2.30.30.140">
    <property type="match status" value="1"/>
</dbReference>
<dbReference type="Pfam" id="PF01853">
    <property type="entry name" value="MOZ_SAS"/>
    <property type="match status" value="1"/>
</dbReference>
<feature type="compositionally biased region" description="Polar residues" evidence="16">
    <location>
        <begin position="121"/>
        <end position="132"/>
    </location>
</feature>
<dbReference type="EC" id="2.3.1.48" evidence="3"/>
<keyword evidence="4 18" id="KW-0808">Transferase</keyword>
<dbReference type="Pfam" id="PF17772">
    <property type="entry name" value="zf-MYST"/>
    <property type="match status" value="1"/>
</dbReference>
<dbReference type="GO" id="GO:0046972">
    <property type="term" value="F:histone H4K16 acetyltransferase activity"/>
    <property type="evidence" value="ECO:0007669"/>
    <property type="project" value="TreeGrafter"/>
</dbReference>
<keyword evidence="13" id="KW-0539">Nucleus</keyword>
<gene>
    <name evidence="18" type="primary">Tip60_1</name>
    <name evidence="18" type="ORF">FJT64_020398</name>
</gene>
<proteinExistence type="inferred from homology"/>
<evidence type="ECO:0000256" key="7">
    <source>
        <dbReference type="ARBA" id="ARBA00022771"/>
    </source>
</evidence>
<feature type="region of interest" description="Disordered" evidence="16">
    <location>
        <begin position="85"/>
        <end position="138"/>
    </location>
</feature>
<dbReference type="FunFam" id="3.40.630.30:FF:000002">
    <property type="entry name" value="Histone acetyltransferase"/>
    <property type="match status" value="1"/>
</dbReference>
<dbReference type="FunFam" id="3.30.60.60:FF:000001">
    <property type="entry name" value="Histone acetyltransferase"/>
    <property type="match status" value="1"/>
</dbReference>
<dbReference type="Gene3D" id="3.40.630.30">
    <property type="match status" value="1"/>
</dbReference>
<dbReference type="InterPro" id="IPR040706">
    <property type="entry name" value="Zf-MYST"/>
</dbReference>
<dbReference type="Pfam" id="PF11717">
    <property type="entry name" value="Tudor-knot"/>
    <property type="match status" value="1"/>
</dbReference>
<reference evidence="18 19" key="1">
    <citation type="submission" date="2019-07" db="EMBL/GenBank/DDBJ databases">
        <title>Draft genome assembly of a fouling barnacle, Amphibalanus amphitrite (Darwin, 1854): The first reference genome for Thecostraca.</title>
        <authorList>
            <person name="Kim W."/>
        </authorList>
    </citation>
    <scope>NUCLEOTIDE SEQUENCE [LARGE SCALE GENOMIC DNA]</scope>
    <source>
        <strain evidence="18">SNU_AA5</strain>
        <tissue evidence="18">Soma without cirri and trophi</tissue>
    </source>
</reference>
<evidence type="ECO:0000259" key="17">
    <source>
        <dbReference type="PROSITE" id="PS51726"/>
    </source>
</evidence>
<keyword evidence="5" id="KW-0479">Metal-binding</keyword>
<dbReference type="FunFam" id="2.30.30.140:FF:000013">
    <property type="entry name" value="Histone acetyltransferase"/>
    <property type="match status" value="1"/>
</dbReference>
<evidence type="ECO:0000256" key="5">
    <source>
        <dbReference type="ARBA" id="ARBA00022723"/>
    </source>
</evidence>
<keyword evidence="12" id="KW-0234">DNA repair</keyword>
<dbReference type="GO" id="GO:0035267">
    <property type="term" value="C:NuA4 histone acetyltransferase complex"/>
    <property type="evidence" value="ECO:0007669"/>
    <property type="project" value="TreeGrafter"/>
</dbReference>
<dbReference type="InterPro" id="IPR002717">
    <property type="entry name" value="HAT_MYST-type"/>
</dbReference>
<keyword evidence="10" id="KW-0805">Transcription regulation</keyword>
<dbReference type="FunFam" id="1.10.10.10:FF:000022">
    <property type="entry name" value="Histone acetyltransferase"/>
    <property type="match status" value="1"/>
</dbReference>
<comment type="similarity">
    <text evidence="2">Belongs to the MYST (SAS/MOZ) family.</text>
</comment>
<keyword evidence="14" id="KW-0012">Acyltransferase</keyword>
<keyword evidence="8" id="KW-0862">Zinc</keyword>
<dbReference type="Proteomes" id="UP000440578">
    <property type="component" value="Unassembled WGS sequence"/>
</dbReference>
<evidence type="ECO:0000256" key="15">
    <source>
        <dbReference type="PIRSR" id="PIRSR602717-51"/>
    </source>
</evidence>
<evidence type="ECO:0000256" key="13">
    <source>
        <dbReference type="ARBA" id="ARBA00023242"/>
    </source>
</evidence>